<proteinExistence type="predicted"/>
<dbReference type="AlphaFoldDB" id="M9MCK4"/>
<reference evidence="2" key="1">
    <citation type="journal article" date="2013" name="Genome Announc.">
        <title>Genome sequence of the basidiomycetous yeast Pseudozyma antarctica T-34, a producer of the glycolipid biosurfactants mannosylerythritol lipids.</title>
        <authorList>
            <person name="Morita T."/>
            <person name="Koike H."/>
            <person name="Koyama Y."/>
            <person name="Hagiwara H."/>
            <person name="Ito E."/>
            <person name="Fukuoka T."/>
            <person name="Imura T."/>
            <person name="Machida M."/>
            <person name="Kitamoto D."/>
        </authorList>
    </citation>
    <scope>NUCLEOTIDE SEQUENCE [LARGE SCALE GENOMIC DNA]</scope>
    <source>
        <strain evidence="2">T-34</strain>
    </source>
</reference>
<evidence type="ECO:0000313" key="1">
    <source>
        <dbReference type="EMBL" id="GAC73593.1"/>
    </source>
</evidence>
<accession>M9MCK4</accession>
<protein>
    <submittedName>
        <fullName evidence="1">Uncharacterized protein</fullName>
    </submittedName>
</protein>
<evidence type="ECO:0000313" key="2">
    <source>
        <dbReference type="Proteomes" id="UP000011976"/>
    </source>
</evidence>
<dbReference type="Proteomes" id="UP000011976">
    <property type="component" value="Unassembled WGS sequence"/>
</dbReference>
<sequence>MSFVAVLPIPSKGVEQAFFAFALRISSRRRLKGEAESSNRTASRGSRSARQAASEAKVFLKFYAHGRGRPAWDHPAVPLVAWLSSKGPLGAARTPTSRIASDNCAPFSLAASAAPPRFAKSATLRPPTRSLALVLVLSGLDESLASLSSRSAFPPSRRSGIVLAPTQQKSSSIRPAPSAILYMPSLI</sequence>
<gene>
    <name evidence="1" type="ORF">PANT_9c00203</name>
</gene>
<name>M9MCK4_PSEA3</name>
<dbReference type="EMBL" id="DF196775">
    <property type="protein sequence ID" value="GAC73593.1"/>
    <property type="molecule type" value="Genomic_DNA"/>
</dbReference>
<organism evidence="1 2">
    <name type="scientific">Pseudozyma antarctica (strain T-34)</name>
    <name type="common">Yeast</name>
    <name type="synonym">Candida antarctica</name>
    <dbReference type="NCBI Taxonomy" id="1151754"/>
    <lineage>
        <taxon>Eukaryota</taxon>
        <taxon>Fungi</taxon>
        <taxon>Dikarya</taxon>
        <taxon>Basidiomycota</taxon>
        <taxon>Ustilaginomycotina</taxon>
        <taxon>Ustilaginomycetes</taxon>
        <taxon>Ustilaginales</taxon>
        <taxon>Ustilaginaceae</taxon>
        <taxon>Moesziomyces</taxon>
    </lineage>
</organism>